<dbReference type="EMBL" id="QXRZ01000002">
    <property type="protein sequence ID" value="RIL43940.1"/>
    <property type="molecule type" value="Genomic_DNA"/>
</dbReference>
<dbReference type="Pfam" id="PF03606">
    <property type="entry name" value="DcuC"/>
    <property type="match status" value="1"/>
</dbReference>
<feature type="transmembrane region" description="Helical" evidence="6">
    <location>
        <begin position="345"/>
        <end position="361"/>
    </location>
</feature>
<evidence type="ECO:0000313" key="7">
    <source>
        <dbReference type="EMBL" id="RIL43940.1"/>
    </source>
</evidence>
<dbReference type="Proteomes" id="UP000283576">
    <property type="component" value="Unassembled WGS sequence"/>
</dbReference>
<feature type="transmembrane region" description="Helical" evidence="6">
    <location>
        <begin position="306"/>
        <end position="325"/>
    </location>
</feature>
<organism evidence="7 8">
    <name type="scientific">Staphylococcus gallinarum</name>
    <dbReference type="NCBI Taxonomy" id="1293"/>
    <lineage>
        <taxon>Bacteria</taxon>
        <taxon>Bacillati</taxon>
        <taxon>Bacillota</taxon>
        <taxon>Bacilli</taxon>
        <taxon>Bacillales</taxon>
        <taxon>Staphylococcaceae</taxon>
        <taxon>Staphylococcus</taxon>
    </lineage>
</organism>
<dbReference type="InterPro" id="IPR051679">
    <property type="entry name" value="DASS-Related_Transporters"/>
</dbReference>
<keyword evidence="3 6" id="KW-0812">Transmembrane</keyword>
<feature type="transmembrane region" description="Helical" evidence="6">
    <location>
        <begin position="381"/>
        <end position="401"/>
    </location>
</feature>
<evidence type="ECO:0000256" key="5">
    <source>
        <dbReference type="ARBA" id="ARBA00023136"/>
    </source>
</evidence>
<feature type="transmembrane region" description="Helical" evidence="6">
    <location>
        <begin position="141"/>
        <end position="170"/>
    </location>
</feature>
<dbReference type="GO" id="GO:0005886">
    <property type="term" value="C:plasma membrane"/>
    <property type="evidence" value="ECO:0007669"/>
    <property type="project" value="UniProtKB-SubCell"/>
</dbReference>
<evidence type="ECO:0000256" key="1">
    <source>
        <dbReference type="ARBA" id="ARBA00004651"/>
    </source>
</evidence>
<gene>
    <name evidence="7" type="ORF">BUZ01_04750</name>
</gene>
<feature type="transmembrane region" description="Helical" evidence="6">
    <location>
        <begin position="182"/>
        <end position="202"/>
    </location>
</feature>
<dbReference type="PANTHER" id="PTHR43652">
    <property type="entry name" value="BASIC AMINO ACID ANTIPORTER YFCC-RELATED"/>
    <property type="match status" value="1"/>
</dbReference>
<protein>
    <submittedName>
        <fullName evidence="7">YfcC family protein</fullName>
    </submittedName>
</protein>
<keyword evidence="4 6" id="KW-1133">Transmembrane helix</keyword>
<comment type="subcellular location">
    <subcellularLocation>
        <location evidence="1">Cell membrane</location>
        <topology evidence="1">Multi-pass membrane protein</topology>
    </subcellularLocation>
</comment>
<sequence length="495" mass="53871">MSKYNAASYESLTRHDRRDIDSNTEVKTKVKKNIQLPHVLFMMFLMMMFACFLTYVIPAGTFDKHADGTIIQGTYHAIHQHGINPFYAVTLILNGGIQSAQTVTLLLFIGGAMGGILQLDSVKTVTNYFIQRFEHAGPLPLVIGLFSLMAFIGFFVGGDQMIVFVTLGVILVNRLKLDPITALAITFLPLYMAFSVSPSGMAKIGQIVYPHVPLYSGYGGRTIMYVVFLAVTLVYVIWYAKRVIKNVDNSLMTTTEWQLQQYDNTEQHIQQQVTAGVRDYLVVSLIILTPIILALGNGLLKWSEHYGNGVFITVFGVSFVIAYLIKGKSPSQMVDGFIEGAKPMLVVAFAIIMANTISVILEKGQILSTIVHALTTQLDGSSPGIVSVLVFLVATVFNFLVPSGSGLMSVMIPILQPVTHTLGVNDQMLLTALSFGGGLGNLVTPTLGATVGAIAIAKGNFASWLKFMVPLFVIWIIVGAALLYFFTLVGWSGGS</sequence>
<keyword evidence="2" id="KW-1003">Cell membrane</keyword>
<evidence type="ECO:0000313" key="8">
    <source>
        <dbReference type="Proteomes" id="UP000283576"/>
    </source>
</evidence>
<dbReference type="RefSeq" id="WP_107527568.1">
    <property type="nucleotide sequence ID" value="NZ_JAIBNU010000003.1"/>
</dbReference>
<keyword evidence="5 6" id="KW-0472">Membrane</keyword>
<evidence type="ECO:0000256" key="2">
    <source>
        <dbReference type="ARBA" id="ARBA00022475"/>
    </source>
</evidence>
<dbReference type="InterPro" id="IPR018385">
    <property type="entry name" value="C4_dicarb_anaerob_car-like"/>
</dbReference>
<feature type="transmembrane region" description="Helical" evidence="6">
    <location>
        <begin position="39"/>
        <end position="57"/>
    </location>
</feature>
<evidence type="ECO:0000256" key="4">
    <source>
        <dbReference type="ARBA" id="ARBA00022989"/>
    </source>
</evidence>
<evidence type="ECO:0000256" key="3">
    <source>
        <dbReference type="ARBA" id="ARBA00022692"/>
    </source>
</evidence>
<reference evidence="7 8" key="1">
    <citation type="journal article" date="2016" name="Front. Microbiol.">
        <title>Comprehensive Phylogenetic Analysis of Bovine Non-aureus Staphylococci Species Based on Whole-Genome Sequencing.</title>
        <authorList>
            <person name="Naushad S."/>
            <person name="Barkema H.W."/>
            <person name="Luby C."/>
            <person name="Condas L.A."/>
            <person name="Nobrega D.B."/>
            <person name="Carson D.A."/>
            <person name="De Buck J."/>
        </authorList>
    </citation>
    <scope>NUCLEOTIDE SEQUENCE [LARGE SCALE GENOMIC DNA]</scope>
    <source>
        <strain evidence="7 8">SNUC 1388</strain>
    </source>
</reference>
<evidence type="ECO:0000256" key="6">
    <source>
        <dbReference type="SAM" id="Phobius"/>
    </source>
</evidence>
<dbReference type="AlphaFoldDB" id="A0A418HQW6"/>
<feature type="transmembrane region" description="Helical" evidence="6">
    <location>
        <begin position="280"/>
        <end position="300"/>
    </location>
</feature>
<name>A0A418HQW6_STAGA</name>
<accession>A0A418HQW6</accession>
<feature type="transmembrane region" description="Helical" evidence="6">
    <location>
        <begin position="222"/>
        <end position="240"/>
    </location>
</feature>
<feature type="transmembrane region" description="Helical" evidence="6">
    <location>
        <begin position="467"/>
        <end position="491"/>
    </location>
</feature>
<comment type="caution">
    <text evidence="7">The sequence shown here is derived from an EMBL/GenBank/DDBJ whole genome shotgun (WGS) entry which is preliminary data.</text>
</comment>
<dbReference type="PANTHER" id="PTHR43652:SF2">
    <property type="entry name" value="BASIC AMINO ACID ANTIPORTER YFCC-RELATED"/>
    <property type="match status" value="1"/>
</dbReference>
<proteinExistence type="predicted"/>